<dbReference type="EMBL" id="UINC01163242">
    <property type="protein sequence ID" value="SVD63446.1"/>
    <property type="molecule type" value="Genomic_DNA"/>
</dbReference>
<name>A0A382WX02_9ZZZZ</name>
<reference evidence="1" key="1">
    <citation type="submission" date="2018-05" db="EMBL/GenBank/DDBJ databases">
        <authorList>
            <person name="Lanie J.A."/>
            <person name="Ng W.-L."/>
            <person name="Kazmierczak K.M."/>
            <person name="Andrzejewski T.M."/>
            <person name="Davidsen T.M."/>
            <person name="Wayne K.J."/>
            <person name="Tettelin H."/>
            <person name="Glass J.I."/>
            <person name="Rusch D."/>
            <person name="Podicherti R."/>
            <person name="Tsui H.-C.T."/>
            <person name="Winkler M.E."/>
        </authorList>
    </citation>
    <scope>NUCLEOTIDE SEQUENCE</scope>
</reference>
<dbReference type="AlphaFoldDB" id="A0A382WX02"/>
<gene>
    <name evidence="1" type="ORF">METZ01_LOCUS416300</name>
</gene>
<feature type="non-terminal residue" evidence="1">
    <location>
        <position position="1"/>
    </location>
</feature>
<protein>
    <submittedName>
        <fullName evidence="1">Uncharacterized protein</fullName>
    </submittedName>
</protein>
<proteinExistence type="predicted"/>
<accession>A0A382WX02</accession>
<feature type="non-terminal residue" evidence="1">
    <location>
        <position position="206"/>
    </location>
</feature>
<evidence type="ECO:0000313" key="1">
    <source>
        <dbReference type="EMBL" id="SVD63446.1"/>
    </source>
</evidence>
<organism evidence="1">
    <name type="scientific">marine metagenome</name>
    <dbReference type="NCBI Taxonomy" id="408172"/>
    <lineage>
        <taxon>unclassified sequences</taxon>
        <taxon>metagenomes</taxon>
        <taxon>ecological metagenomes</taxon>
    </lineage>
</organism>
<sequence length="206" mass="23310">MSIKQSDQIFEQAEIYKVQFTVGSTNYIYVGLDTKCDPNYYGSSLVIYHYERVYGDSLFKDNKIILEKLKNISYTELCAIEQKYIRESKAYAKENNCHSINYTGANRRESGPKIDVPVLGEQIINEAKLLGLELRMASLKLGCIKPSLPPPPFDKSSGGGMHIETNYGLRRIGFSFFRERGSDHNIGLATAILRDLEFDDDSISTL</sequence>